<dbReference type="Pfam" id="PF13426">
    <property type="entry name" value="PAS_9"/>
    <property type="match status" value="1"/>
</dbReference>
<comment type="catalytic activity">
    <reaction evidence="1">
        <text>ATP + protein L-histidine = ADP + protein N-phospho-L-histidine.</text>
        <dbReference type="EC" id="2.7.13.3"/>
    </reaction>
</comment>
<dbReference type="SMART" id="SM00091">
    <property type="entry name" value="PAS"/>
    <property type="match status" value="2"/>
</dbReference>
<evidence type="ECO:0000259" key="11">
    <source>
        <dbReference type="PROSITE" id="PS50110"/>
    </source>
</evidence>
<evidence type="ECO:0000256" key="1">
    <source>
        <dbReference type="ARBA" id="ARBA00000085"/>
    </source>
</evidence>
<keyword evidence="3 9" id="KW-0597">Phosphoprotein</keyword>
<evidence type="ECO:0000256" key="6">
    <source>
        <dbReference type="ARBA" id="ARBA00022777"/>
    </source>
</evidence>
<dbReference type="SUPFAM" id="SSF47384">
    <property type="entry name" value="Homodimeric domain of signal transducing histidine kinase"/>
    <property type="match status" value="1"/>
</dbReference>
<evidence type="ECO:0000256" key="7">
    <source>
        <dbReference type="ARBA" id="ARBA00022840"/>
    </source>
</evidence>
<dbReference type="InterPro" id="IPR036890">
    <property type="entry name" value="HATPase_C_sf"/>
</dbReference>
<feature type="domain" description="Histidine kinase" evidence="10">
    <location>
        <begin position="520"/>
        <end position="746"/>
    </location>
</feature>
<dbReference type="InterPro" id="IPR004358">
    <property type="entry name" value="Sig_transdc_His_kin-like_C"/>
</dbReference>
<dbReference type="PROSITE" id="PS50110">
    <property type="entry name" value="RESPONSE_REGULATORY"/>
    <property type="match status" value="1"/>
</dbReference>
<dbReference type="SMART" id="SM00388">
    <property type="entry name" value="HisKA"/>
    <property type="match status" value="1"/>
</dbReference>
<evidence type="ECO:0000256" key="3">
    <source>
        <dbReference type="ARBA" id="ARBA00022553"/>
    </source>
</evidence>
<dbReference type="PROSITE" id="PS50113">
    <property type="entry name" value="PAC"/>
    <property type="match status" value="1"/>
</dbReference>
<dbReference type="InterPro" id="IPR011006">
    <property type="entry name" value="CheY-like_superfamily"/>
</dbReference>
<evidence type="ECO:0000256" key="9">
    <source>
        <dbReference type="PROSITE-ProRule" id="PRU00169"/>
    </source>
</evidence>
<evidence type="ECO:0000256" key="4">
    <source>
        <dbReference type="ARBA" id="ARBA00022679"/>
    </source>
</evidence>
<dbReference type="Pfam" id="PF08448">
    <property type="entry name" value="PAS_4"/>
    <property type="match status" value="1"/>
</dbReference>
<organism evidence="14 15">
    <name type="scientific">Chloracidobacterium validum</name>
    <dbReference type="NCBI Taxonomy" id="2821543"/>
    <lineage>
        <taxon>Bacteria</taxon>
        <taxon>Pseudomonadati</taxon>
        <taxon>Acidobacteriota</taxon>
        <taxon>Terriglobia</taxon>
        <taxon>Terriglobales</taxon>
        <taxon>Acidobacteriaceae</taxon>
        <taxon>Chloracidobacterium</taxon>
    </lineage>
</organism>
<keyword evidence="8" id="KW-0902">Two-component regulatory system</keyword>
<dbReference type="CDD" id="cd00082">
    <property type="entry name" value="HisKA"/>
    <property type="match status" value="1"/>
</dbReference>
<dbReference type="InterPro" id="IPR000014">
    <property type="entry name" value="PAS"/>
</dbReference>
<dbReference type="Pfam" id="PF00072">
    <property type="entry name" value="Response_reg"/>
    <property type="match status" value="1"/>
</dbReference>
<dbReference type="SMART" id="SM00387">
    <property type="entry name" value="HATPase_c"/>
    <property type="match status" value="1"/>
</dbReference>
<dbReference type="Gene3D" id="3.30.450.20">
    <property type="entry name" value="PAS domain"/>
    <property type="match status" value="2"/>
</dbReference>
<evidence type="ECO:0000259" key="12">
    <source>
        <dbReference type="PROSITE" id="PS50112"/>
    </source>
</evidence>
<dbReference type="Pfam" id="PF02518">
    <property type="entry name" value="HATPase_c"/>
    <property type="match status" value="1"/>
</dbReference>
<dbReference type="EMBL" id="CP072649">
    <property type="protein sequence ID" value="QUW04478.1"/>
    <property type="molecule type" value="Genomic_DNA"/>
</dbReference>
<name>A0ABX8BC11_9BACT</name>
<dbReference type="InterPro" id="IPR001610">
    <property type="entry name" value="PAC"/>
</dbReference>
<keyword evidence="15" id="KW-1185">Reference proteome</keyword>
<keyword evidence="7" id="KW-0067">ATP-binding</keyword>
<dbReference type="InterPro" id="IPR036097">
    <property type="entry name" value="HisK_dim/P_sf"/>
</dbReference>
<keyword evidence="4" id="KW-0808">Transferase</keyword>
<evidence type="ECO:0000256" key="2">
    <source>
        <dbReference type="ARBA" id="ARBA00012438"/>
    </source>
</evidence>
<dbReference type="SMART" id="SM00448">
    <property type="entry name" value="REC"/>
    <property type="match status" value="1"/>
</dbReference>
<reference evidence="14 15" key="1">
    <citation type="submission" date="2021-03" db="EMBL/GenBank/DDBJ databases">
        <title>Genomic and phenotypic characterization of Chloracidobacterium isolates provides evidence for multiple species.</title>
        <authorList>
            <person name="Saini M.K."/>
            <person name="Costas A.M.G."/>
            <person name="Tank M."/>
            <person name="Bryant D.A."/>
        </authorList>
    </citation>
    <scope>NUCLEOTIDE SEQUENCE [LARGE SCALE GENOMIC DNA]</scope>
    <source>
        <strain evidence="14 15">BV2-C</strain>
    </source>
</reference>
<dbReference type="InterPro" id="IPR000700">
    <property type="entry name" value="PAS-assoc_C"/>
</dbReference>
<dbReference type="InterPro" id="IPR013656">
    <property type="entry name" value="PAS_4"/>
</dbReference>
<evidence type="ECO:0000256" key="5">
    <source>
        <dbReference type="ARBA" id="ARBA00022741"/>
    </source>
</evidence>
<protein>
    <recommendedName>
        <fullName evidence="2">histidine kinase</fullName>
        <ecNumber evidence="2">2.7.13.3</ecNumber>
    </recommendedName>
</protein>
<keyword evidence="5" id="KW-0547">Nucleotide-binding</keyword>
<proteinExistence type="predicted"/>
<gene>
    <name evidence="14" type="ORF">J8C06_11845</name>
</gene>
<dbReference type="RefSeq" id="WP_211430367.1">
    <property type="nucleotide sequence ID" value="NZ_CP072649.1"/>
</dbReference>
<accession>A0ABX8BC11</accession>
<evidence type="ECO:0000313" key="14">
    <source>
        <dbReference type="EMBL" id="QUW04478.1"/>
    </source>
</evidence>
<feature type="domain" description="Response regulatory" evidence="11">
    <location>
        <begin position="779"/>
        <end position="894"/>
    </location>
</feature>
<dbReference type="PRINTS" id="PR00344">
    <property type="entry name" value="BCTRLSENSOR"/>
</dbReference>
<dbReference type="InterPro" id="IPR035965">
    <property type="entry name" value="PAS-like_dom_sf"/>
</dbReference>
<evidence type="ECO:0000313" key="15">
    <source>
        <dbReference type="Proteomes" id="UP000676506"/>
    </source>
</evidence>
<dbReference type="NCBIfam" id="TIGR00229">
    <property type="entry name" value="sensory_box"/>
    <property type="match status" value="2"/>
</dbReference>
<dbReference type="InterPro" id="IPR003661">
    <property type="entry name" value="HisK_dim/P_dom"/>
</dbReference>
<feature type="modified residue" description="4-aspartylphosphate" evidence="9">
    <location>
        <position position="830"/>
    </location>
</feature>
<evidence type="ECO:0000259" key="10">
    <source>
        <dbReference type="PROSITE" id="PS50109"/>
    </source>
</evidence>
<feature type="domain" description="PAS" evidence="12">
    <location>
        <begin position="280"/>
        <end position="307"/>
    </location>
</feature>
<dbReference type="InterPro" id="IPR005467">
    <property type="entry name" value="His_kinase_dom"/>
</dbReference>
<dbReference type="InterPro" id="IPR003594">
    <property type="entry name" value="HATPase_dom"/>
</dbReference>
<dbReference type="PANTHER" id="PTHR43065:SF46">
    <property type="entry name" value="C4-DICARBOXYLATE TRANSPORT SENSOR PROTEIN DCTB"/>
    <property type="match status" value="1"/>
</dbReference>
<dbReference type="SUPFAM" id="SSF52172">
    <property type="entry name" value="CheY-like"/>
    <property type="match status" value="1"/>
</dbReference>
<dbReference type="Gene3D" id="3.40.50.2300">
    <property type="match status" value="1"/>
</dbReference>
<evidence type="ECO:0000259" key="13">
    <source>
        <dbReference type="PROSITE" id="PS50113"/>
    </source>
</evidence>
<dbReference type="PROSITE" id="PS50109">
    <property type="entry name" value="HIS_KIN"/>
    <property type="match status" value="1"/>
</dbReference>
<sequence length="900" mass="98606">MSHPRPSSIATIGSAPVLERLTKVLRGAGFLVGPLPAQSPTWWATTDAVLLDAQSPSCNPTLDWWKVARERHIPVLVYAESLVDRRLAGWLEAGVWDCFDEQTPVALVVHRVQQAIQSSKRSSAVGLRLAFVAGLAASSPARLAVMERLEGRFVFRVINRTFAADFGRLPEQLTDIPLDELGLSEGQMADLSVWQRWCSEALRLGRGVSFVHQSLRSARWFSATFEPLRQYGVAADAVSIYVEDISDQQAAKLRSVESEERFYRVFQVIPVATSIQTIPDGRYLDVNAAFTKLFGYTRTECIGRTALELGLWAKTEQREQYYQQLDAQGQVIDFEGSYRARDGRVGQAVLSAVTLVIGDVPCQLALIQDVTEAKQLTERLRQREEWFYAILNAALDGIVVEDDQRIVYANQAVARLYGVESPELLVGQDFSVMCAPHEEGRLRSYTQRRMRGEPAPPTYEFTAQRVDGTTFELENSVSEFFSGGKKYLIAVMRDVEERKRLQATLQQAQKMEAVGRLAGGVAHDFNNLLNSILGFSKLAKRKLESVPDPTLDEYFDAIETAAERAAHLVSKLLAFGRQKEASRQPIDLTTVVQDSLYLVQGLLPPNIKVKTTLATDLPAFEGDPDQVQQIIINLCLNARDAMPDGGTITLGTRSETFPIKQGGRTLSGQLGGRCVCLTVDDTGVGMDDLTRQHIFDPFFTTKDLGDGAGLGLSVVHGIVTAHGGTIVAESAPGQGTRFEVRFPALRVNATGEYPSFESPYPTPGNGLSVLKRSPSASDLILVVEDDTMIAQLFTEILHESGHDVVVATDGQQGVKLFAEKPDAFKLVILDAMLPQLDGLGCLQAIRQYKPDMPVLVASGYGEEAAAGELSAQATVFLQKPFTPEVLVAAVGRALGRSAMS</sequence>
<dbReference type="SMART" id="SM00086">
    <property type="entry name" value="PAC"/>
    <property type="match status" value="2"/>
</dbReference>
<feature type="domain" description="PAC" evidence="13">
    <location>
        <begin position="457"/>
        <end position="507"/>
    </location>
</feature>
<dbReference type="SUPFAM" id="SSF55874">
    <property type="entry name" value="ATPase domain of HSP90 chaperone/DNA topoisomerase II/histidine kinase"/>
    <property type="match status" value="1"/>
</dbReference>
<dbReference type="PROSITE" id="PS50112">
    <property type="entry name" value="PAS"/>
    <property type="match status" value="2"/>
</dbReference>
<evidence type="ECO:0000256" key="8">
    <source>
        <dbReference type="ARBA" id="ARBA00023012"/>
    </source>
</evidence>
<dbReference type="Pfam" id="PF00512">
    <property type="entry name" value="HisKA"/>
    <property type="match status" value="1"/>
</dbReference>
<dbReference type="Proteomes" id="UP000676506">
    <property type="component" value="Chromosome 2"/>
</dbReference>
<dbReference type="InterPro" id="IPR001789">
    <property type="entry name" value="Sig_transdc_resp-reg_receiver"/>
</dbReference>
<dbReference type="CDD" id="cd00130">
    <property type="entry name" value="PAS"/>
    <property type="match status" value="2"/>
</dbReference>
<dbReference type="Gene3D" id="3.30.565.10">
    <property type="entry name" value="Histidine kinase-like ATPase, C-terminal domain"/>
    <property type="match status" value="1"/>
</dbReference>
<keyword evidence="6" id="KW-0418">Kinase</keyword>
<dbReference type="PANTHER" id="PTHR43065">
    <property type="entry name" value="SENSOR HISTIDINE KINASE"/>
    <property type="match status" value="1"/>
</dbReference>
<dbReference type="Gene3D" id="1.10.287.130">
    <property type="match status" value="1"/>
</dbReference>
<dbReference type="EC" id="2.7.13.3" evidence="2"/>
<dbReference type="SUPFAM" id="SSF55785">
    <property type="entry name" value="PYP-like sensor domain (PAS domain)"/>
    <property type="match status" value="2"/>
</dbReference>
<feature type="domain" description="PAS" evidence="12">
    <location>
        <begin position="398"/>
        <end position="453"/>
    </location>
</feature>